<evidence type="ECO:0000313" key="1">
    <source>
        <dbReference type="EMBL" id="KSU88132.1"/>
    </source>
</evidence>
<protein>
    <submittedName>
        <fullName evidence="1">Uncharacterized protein</fullName>
    </submittedName>
</protein>
<gene>
    <name evidence="1" type="ORF">AS180_09420</name>
</gene>
<dbReference type="Proteomes" id="UP000053681">
    <property type="component" value="Unassembled WGS sequence"/>
</dbReference>
<keyword evidence="2" id="KW-1185">Reference proteome</keyword>
<evidence type="ECO:0000313" key="2">
    <source>
        <dbReference type="Proteomes" id="UP000053681"/>
    </source>
</evidence>
<sequence>MNELFIAVLALFLLCLSACSNSREQLVREFSKYKELEGLDVLLQTTPQPVANSLLAFYETIDHKFGVVEFDGDNNLKSEKRIENITISTR</sequence>
<dbReference type="AlphaFoldDB" id="A0A0V8JM34"/>
<name>A0A0V8JM34_9BACI</name>
<dbReference type="EMBL" id="LNQP01000028">
    <property type="protein sequence ID" value="KSU88132.1"/>
    <property type="molecule type" value="Genomic_DNA"/>
</dbReference>
<reference evidence="1 2" key="1">
    <citation type="submission" date="2015-11" db="EMBL/GenBank/DDBJ databases">
        <title>Bacillus caseinolyticus sp nov.</title>
        <authorList>
            <person name="Dastager S.G."/>
            <person name="Mawlankar R."/>
        </authorList>
    </citation>
    <scope>NUCLEOTIDE SEQUENCE [LARGE SCALE GENOMIC DNA]</scope>
    <source>
        <strain evidence="1 2">SGD-V-76</strain>
    </source>
</reference>
<organism evidence="1 2">
    <name type="scientific">Priestia veravalensis</name>
    <dbReference type="NCBI Taxonomy" id="1414648"/>
    <lineage>
        <taxon>Bacteria</taxon>
        <taxon>Bacillati</taxon>
        <taxon>Bacillota</taxon>
        <taxon>Bacilli</taxon>
        <taxon>Bacillales</taxon>
        <taxon>Bacillaceae</taxon>
        <taxon>Priestia</taxon>
    </lineage>
</organism>
<accession>A0A0V8JM34</accession>
<dbReference type="RefSeq" id="WP_025910194.1">
    <property type="nucleotide sequence ID" value="NZ_KQ758644.1"/>
</dbReference>
<comment type="caution">
    <text evidence="1">The sequence shown here is derived from an EMBL/GenBank/DDBJ whole genome shotgun (WGS) entry which is preliminary data.</text>
</comment>
<proteinExistence type="predicted"/>